<reference evidence="4 5" key="1">
    <citation type="journal article" date="2023" name="Mol. Biol. Evol.">
        <title>Genomics of Secondarily Temperate Adaptation in the Only Non-Antarctic Icefish.</title>
        <authorList>
            <person name="Rivera-Colon A.G."/>
            <person name="Rayamajhi N."/>
            <person name="Minhas B.F."/>
            <person name="Madrigal G."/>
            <person name="Bilyk K.T."/>
            <person name="Yoon V."/>
            <person name="Hune M."/>
            <person name="Gregory S."/>
            <person name="Cheng C.H.C."/>
            <person name="Catchen J.M."/>
        </authorList>
    </citation>
    <scope>NUCLEOTIDE SEQUENCE [LARGE SCALE GENOMIC DNA]</scope>
    <source>
        <tissue evidence="4">White muscle</tissue>
    </source>
</reference>
<name>A0AAN8HMD0_CHAGU</name>
<dbReference type="PANTHER" id="PTHR17550:SF7">
    <property type="entry name" value="RNA-BINDING PROTEIN 44"/>
    <property type="match status" value="1"/>
</dbReference>
<dbReference type="InterPro" id="IPR035979">
    <property type="entry name" value="RBD_domain_sf"/>
</dbReference>
<feature type="domain" description="RRM" evidence="3">
    <location>
        <begin position="619"/>
        <end position="693"/>
    </location>
</feature>
<feature type="compositionally biased region" description="Polar residues" evidence="2">
    <location>
        <begin position="712"/>
        <end position="722"/>
    </location>
</feature>
<gene>
    <name evidence="4" type="ORF">CgunFtcFv8_024329</name>
</gene>
<feature type="region of interest" description="Disordered" evidence="2">
    <location>
        <begin position="518"/>
        <end position="571"/>
    </location>
</feature>
<evidence type="ECO:0000259" key="3">
    <source>
        <dbReference type="PROSITE" id="PS50102"/>
    </source>
</evidence>
<evidence type="ECO:0000256" key="1">
    <source>
        <dbReference type="PROSITE-ProRule" id="PRU00176"/>
    </source>
</evidence>
<dbReference type="PANTHER" id="PTHR17550">
    <property type="entry name" value="E3 UBIQUITIN-PROTEIN LIGASE TTC3"/>
    <property type="match status" value="1"/>
</dbReference>
<feature type="region of interest" description="Disordered" evidence="2">
    <location>
        <begin position="590"/>
        <end position="616"/>
    </location>
</feature>
<feature type="compositionally biased region" description="Basic and acidic residues" evidence="2">
    <location>
        <begin position="546"/>
        <end position="566"/>
    </location>
</feature>
<feature type="compositionally biased region" description="Basic and acidic residues" evidence="2">
    <location>
        <begin position="225"/>
        <end position="235"/>
    </location>
</feature>
<dbReference type="SUPFAM" id="SSF54928">
    <property type="entry name" value="RNA-binding domain, RBD"/>
    <property type="match status" value="1"/>
</dbReference>
<dbReference type="GO" id="GO:0003723">
    <property type="term" value="F:RNA binding"/>
    <property type="evidence" value="ECO:0007669"/>
    <property type="project" value="UniProtKB-UniRule"/>
</dbReference>
<dbReference type="InterPro" id="IPR012677">
    <property type="entry name" value="Nucleotide-bd_a/b_plait_sf"/>
</dbReference>
<feature type="compositionally biased region" description="Basic and acidic residues" evidence="2">
    <location>
        <begin position="152"/>
        <end position="163"/>
    </location>
</feature>
<dbReference type="Gene3D" id="3.30.70.330">
    <property type="match status" value="1"/>
</dbReference>
<evidence type="ECO:0000256" key="2">
    <source>
        <dbReference type="SAM" id="MobiDB-lite"/>
    </source>
</evidence>
<dbReference type="InterPro" id="IPR000504">
    <property type="entry name" value="RRM_dom"/>
</dbReference>
<dbReference type="EMBL" id="JAURVH010001523">
    <property type="protein sequence ID" value="KAK5920528.1"/>
    <property type="molecule type" value="Genomic_DNA"/>
</dbReference>
<evidence type="ECO:0000313" key="5">
    <source>
        <dbReference type="Proteomes" id="UP001331515"/>
    </source>
</evidence>
<organism evidence="4 5">
    <name type="scientific">Champsocephalus gunnari</name>
    <name type="common">Mackerel icefish</name>
    <dbReference type="NCBI Taxonomy" id="52237"/>
    <lineage>
        <taxon>Eukaryota</taxon>
        <taxon>Metazoa</taxon>
        <taxon>Chordata</taxon>
        <taxon>Craniata</taxon>
        <taxon>Vertebrata</taxon>
        <taxon>Euteleostomi</taxon>
        <taxon>Actinopterygii</taxon>
        <taxon>Neopterygii</taxon>
        <taxon>Teleostei</taxon>
        <taxon>Neoteleostei</taxon>
        <taxon>Acanthomorphata</taxon>
        <taxon>Eupercaria</taxon>
        <taxon>Perciformes</taxon>
        <taxon>Notothenioidei</taxon>
        <taxon>Channichthyidae</taxon>
        <taxon>Champsocephalus</taxon>
    </lineage>
</organism>
<dbReference type="AlphaFoldDB" id="A0AAN8HMD0"/>
<protein>
    <recommendedName>
        <fullName evidence="3">RRM domain-containing protein</fullName>
    </recommendedName>
</protein>
<evidence type="ECO:0000313" key="4">
    <source>
        <dbReference type="EMBL" id="KAK5920528.1"/>
    </source>
</evidence>
<feature type="compositionally biased region" description="Polar residues" evidence="2">
    <location>
        <begin position="237"/>
        <end position="247"/>
    </location>
</feature>
<keyword evidence="1" id="KW-0694">RNA-binding</keyword>
<dbReference type="PROSITE" id="PS50102">
    <property type="entry name" value="RRM"/>
    <property type="match status" value="1"/>
</dbReference>
<sequence length="820" mass="90599">MTRQQTLGGCPLYQVMLPYWNLVIEKTYPIVHRIFHLNRSIFELVESHNYLELTDQRLLHWYLSLNFEDRKIIQDEGGLHWFLVKHPALELSPQHVYVKHCHSVIPALPTMTSSRPTHVSPSASATARTDLEMLPNARDPLSHLGDSSSGDGSEKRQHEETLRTEPLLHPQESYQTAFSKLYSQEATYQRESSHLYESRPMSSSLAVCKVPADLANLSLDMDLERRSRPWREPEPKSQMSWSQGQSAHDTHAGVSASHSQMDGTEYNDRGVIQSDGQTFPPLVEESSTNEGCFEDQSNIFHSIMENDEGILSYETSRDMKAHNDGLQSVDGEALAASRDTWKTAEKHISSPPRVTTCDVMVGPERPLCTSADTQTTGPEAADKHINTEVHMVDLDSLVKAFTKLKGREKSLACKLRKEREYSQRADLSFLALQYSMCRQHCSTLNESSAEGGLLAPQNPHPAHIATVLQTLECDYKAMGDQILAGVPLEQLKPLSVDSEKTTTGGSYIPAQMVADVLGNVPSGSSQEPQKHDSSPSEETACPGDQIRSECQDRDAAHNAHKPEEKQTPAACKDVSTLEAWFDAEEDLQPAAAAAETEPDPTVIPTDQTSESGSKEVESSVLYVSNLPSNASECDVMQWFEKYHASEVSISALKNDLRVAIVMISGAQSAEAAVRELNGSSMHGYALHVEHINRARDETQDQASGTVRGPESAPTQTSKSDSSSADRKLISQPPLSSRRVVCVSPTLKGTMVQENYCTMGGFNTLMTELTQRHQGVSRQRFVDALLQLKAKHKGVLCGLPLRTIREMTSDLITGPESATQQ</sequence>
<dbReference type="Pfam" id="PF00076">
    <property type="entry name" value="RRM_1"/>
    <property type="match status" value="1"/>
</dbReference>
<feature type="region of interest" description="Disordered" evidence="2">
    <location>
        <begin position="137"/>
        <end position="170"/>
    </location>
</feature>
<dbReference type="Proteomes" id="UP001331515">
    <property type="component" value="Unassembled WGS sequence"/>
</dbReference>
<comment type="caution">
    <text evidence="4">The sequence shown here is derived from an EMBL/GenBank/DDBJ whole genome shotgun (WGS) entry which is preliminary data.</text>
</comment>
<keyword evidence="5" id="KW-1185">Reference proteome</keyword>
<feature type="region of interest" description="Disordered" evidence="2">
    <location>
        <begin position="697"/>
        <end position="729"/>
    </location>
</feature>
<dbReference type="SMART" id="SM00360">
    <property type="entry name" value="RRM"/>
    <property type="match status" value="1"/>
</dbReference>
<accession>A0AAN8HMD0</accession>
<proteinExistence type="predicted"/>
<feature type="region of interest" description="Disordered" evidence="2">
    <location>
        <begin position="225"/>
        <end position="274"/>
    </location>
</feature>